<name>A0ABT4B9M6_9ACTN</name>
<dbReference type="Proteomes" id="UP001151002">
    <property type="component" value="Unassembled WGS sequence"/>
</dbReference>
<reference evidence="1" key="1">
    <citation type="submission" date="2022-11" db="EMBL/GenBank/DDBJ databases">
        <authorList>
            <person name="Somphong A."/>
            <person name="Phongsopitanun W."/>
        </authorList>
    </citation>
    <scope>NUCLEOTIDE SEQUENCE</scope>
    <source>
        <strain evidence="1">Pm04-4</strain>
    </source>
</reference>
<evidence type="ECO:0000313" key="1">
    <source>
        <dbReference type="EMBL" id="MCY1143211.1"/>
    </source>
</evidence>
<accession>A0ABT4B9M6</accession>
<keyword evidence="2" id="KW-1185">Reference proteome</keyword>
<sequence length="58" mass="6289">MAALIDAFIVRATLVPALMKLAGKANWWAPGWARRVHARAGLDESGGTLSTERERSLV</sequence>
<evidence type="ECO:0008006" key="3">
    <source>
        <dbReference type="Google" id="ProtNLM"/>
    </source>
</evidence>
<dbReference type="RefSeq" id="WP_267567834.1">
    <property type="nucleotide sequence ID" value="NZ_JAPNTZ010000014.1"/>
</dbReference>
<gene>
    <name evidence="1" type="ORF">OWR29_34890</name>
</gene>
<protein>
    <recommendedName>
        <fullName evidence="3">Membrane transport protein MMPL domain-containing protein</fullName>
    </recommendedName>
</protein>
<dbReference type="EMBL" id="JAPNTZ010000014">
    <property type="protein sequence ID" value="MCY1143211.1"/>
    <property type="molecule type" value="Genomic_DNA"/>
</dbReference>
<comment type="caution">
    <text evidence="1">The sequence shown here is derived from an EMBL/GenBank/DDBJ whole genome shotgun (WGS) entry which is preliminary data.</text>
</comment>
<proteinExistence type="predicted"/>
<organism evidence="1 2">
    <name type="scientific">Paractinoplanes pyxinae</name>
    <dbReference type="NCBI Taxonomy" id="2997416"/>
    <lineage>
        <taxon>Bacteria</taxon>
        <taxon>Bacillati</taxon>
        <taxon>Actinomycetota</taxon>
        <taxon>Actinomycetes</taxon>
        <taxon>Micromonosporales</taxon>
        <taxon>Micromonosporaceae</taxon>
        <taxon>Paractinoplanes</taxon>
    </lineage>
</organism>
<evidence type="ECO:0000313" key="2">
    <source>
        <dbReference type="Proteomes" id="UP001151002"/>
    </source>
</evidence>